<organism evidence="1 2">
    <name type="scientific">Candidatus Accumulibacter vicinus</name>
    <dbReference type="NCBI Taxonomy" id="2954382"/>
    <lineage>
        <taxon>Bacteria</taxon>
        <taxon>Pseudomonadati</taxon>
        <taxon>Pseudomonadota</taxon>
        <taxon>Betaproteobacteria</taxon>
        <taxon>Candidatus Accumulibacter</taxon>
    </lineage>
</organism>
<dbReference type="AlphaFoldDB" id="A0A084XWI6"/>
<evidence type="ECO:0000313" key="2">
    <source>
        <dbReference type="Proteomes" id="UP000019812"/>
    </source>
</evidence>
<reference evidence="1 2" key="1">
    <citation type="submission" date="2014-07" db="EMBL/GenBank/DDBJ databases">
        <title>Expanding our view of genomic diversity in Candidatus Accumulibacter clades.</title>
        <authorList>
            <person name="Skennerton C.T."/>
            <person name="Barr J.J."/>
            <person name="Slater F.R."/>
            <person name="Bond P.L."/>
            <person name="Tyson G.W."/>
        </authorList>
    </citation>
    <scope>NUCLEOTIDE SEQUENCE [LARGE SCALE GENOMIC DNA]</scope>
    <source>
        <strain evidence="2">SK-01</strain>
    </source>
</reference>
<dbReference type="EMBL" id="JDSS02000037">
    <property type="protein sequence ID" value="KFB66830.1"/>
    <property type="molecule type" value="Genomic_DNA"/>
</dbReference>
<evidence type="ECO:0000313" key="1">
    <source>
        <dbReference type="EMBL" id="KFB66830.1"/>
    </source>
</evidence>
<comment type="caution">
    <text evidence="1">The sequence shown here is derived from an EMBL/GenBank/DDBJ whole genome shotgun (WGS) entry which is preliminary data.</text>
</comment>
<name>A0A084XWI6_9PROT</name>
<sequence length="122" mass="12779">MILGGKVIGSAGCRRINDLRIGGGQAGIIILSNDCQFGGIQFKVGIKTPADPGQFEDIAVVGLQGNLEEVAVGRSLNDAGHGGTPDGNRSARIRRHGIVVRNGSDVIVADRARSACRTRYQP</sequence>
<accession>A0A084XWI6</accession>
<dbReference type="Proteomes" id="UP000019812">
    <property type="component" value="Unassembled WGS sequence"/>
</dbReference>
<proteinExistence type="predicted"/>
<gene>
    <name evidence="1" type="ORF">CAPSK01_003769</name>
</gene>
<protein>
    <submittedName>
        <fullName evidence="1">Uncharacterized protein</fullName>
    </submittedName>
</protein>